<dbReference type="InterPro" id="IPR006015">
    <property type="entry name" value="Universal_stress_UspA"/>
</dbReference>
<comment type="similarity">
    <text evidence="1">Belongs to the universal stress protein A family.</text>
</comment>
<evidence type="ECO:0000256" key="1">
    <source>
        <dbReference type="ARBA" id="ARBA00008791"/>
    </source>
</evidence>
<gene>
    <name evidence="3" type="ORF">LCGC14_0417300</name>
</gene>
<dbReference type="PRINTS" id="PR01438">
    <property type="entry name" value="UNVRSLSTRESS"/>
</dbReference>
<dbReference type="Pfam" id="PF00582">
    <property type="entry name" value="Usp"/>
    <property type="match status" value="2"/>
</dbReference>
<name>A0A0F9SS43_9ZZZZ</name>
<organism evidence="3">
    <name type="scientific">marine sediment metagenome</name>
    <dbReference type="NCBI Taxonomy" id="412755"/>
    <lineage>
        <taxon>unclassified sequences</taxon>
        <taxon>metagenomes</taxon>
        <taxon>ecological metagenomes</taxon>
    </lineage>
</organism>
<dbReference type="Gene3D" id="3.40.50.620">
    <property type="entry name" value="HUPs"/>
    <property type="match status" value="2"/>
</dbReference>
<sequence length="273" mass="30535">MKKIIVLTDFSEQSEYALKAAVDLAKKHDVELFVVHMLELNQAILPSTDGIYIEQTVFMVKLAEKNLNEFLKKPYLEGVKVTPVIKHYKVYSELDAMAKEHDADLIVMGSNGASGFEELVIGSNAEKVVRNATVPVLVIKGEVENLSIERFVFACDFNDDNLPAFQKAREFAELLKASMEVVFINTPNDEFLSNKDAYQKINKFLTKANSAQQVEIYNDYSVEQGIINYGNTILADAIAIPTHGRKGISHFFNGSVGEDVVNHSRIPVITFKI</sequence>
<dbReference type="EMBL" id="LAZR01000376">
    <property type="protein sequence ID" value="KKN71770.1"/>
    <property type="molecule type" value="Genomic_DNA"/>
</dbReference>
<evidence type="ECO:0000259" key="2">
    <source>
        <dbReference type="Pfam" id="PF00582"/>
    </source>
</evidence>
<dbReference type="InterPro" id="IPR014729">
    <property type="entry name" value="Rossmann-like_a/b/a_fold"/>
</dbReference>
<feature type="domain" description="UspA" evidence="2">
    <location>
        <begin position="149"/>
        <end position="271"/>
    </location>
</feature>
<accession>A0A0F9SS43</accession>
<feature type="domain" description="UspA" evidence="2">
    <location>
        <begin position="1"/>
        <end position="140"/>
    </location>
</feature>
<dbReference type="PANTHER" id="PTHR46268">
    <property type="entry name" value="STRESS RESPONSE PROTEIN NHAX"/>
    <property type="match status" value="1"/>
</dbReference>
<proteinExistence type="inferred from homology"/>
<protein>
    <recommendedName>
        <fullName evidence="2">UspA domain-containing protein</fullName>
    </recommendedName>
</protein>
<dbReference type="CDD" id="cd00293">
    <property type="entry name" value="USP-like"/>
    <property type="match status" value="2"/>
</dbReference>
<evidence type="ECO:0000313" key="3">
    <source>
        <dbReference type="EMBL" id="KKN71770.1"/>
    </source>
</evidence>
<dbReference type="SUPFAM" id="SSF52402">
    <property type="entry name" value="Adenine nucleotide alpha hydrolases-like"/>
    <property type="match status" value="2"/>
</dbReference>
<dbReference type="AlphaFoldDB" id="A0A0F9SS43"/>
<dbReference type="InterPro" id="IPR006016">
    <property type="entry name" value="UspA"/>
</dbReference>
<dbReference type="PANTHER" id="PTHR46268:SF6">
    <property type="entry name" value="UNIVERSAL STRESS PROTEIN UP12"/>
    <property type="match status" value="1"/>
</dbReference>
<reference evidence="3" key="1">
    <citation type="journal article" date="2015" name="Nature">
        <title>Complex archaea that bridge the gap between prokaryotes and eukaryotes.</title>
        <authorList>
            <person name="Spang A."/>
            <person name="Saw J.H."/>
            <person name="Jorgensen S.L."/>
            <person name="Zaremba-Niedzwiedzka K."/>
            <person name="Martijn J."/>
            <person name="Lind A.E."/>
            <person name="van Eijk R."/>
            <person name="Schleper C."/>
            <person name="Guy L."/>
            <person name="Ettema T.J."/>
        </authorList>
    </citation>
    <scope>NUCLEOTIDE SEQUENCE</scope>
</reference>
<comment type="caution">
    <text evidence="3">The sequence shown here is derived from an EMBL/GenBank/DDBJ whole genome shotgun (WGS) entry which is preliminary data.</text>
</comment>